<keyword evidence="1" id="KW-0805">Transcription regulation</keyword>
<evidence type="ECO:0000256" key="2">
    <source>
        <dbReference type="ARBA" id="ARBA00023163"/>
    </source>
</evidence>
<dbReference type="PANTHER" id="PTHR30185">
    <property type="entry name" value="CRYPTIC BETA-GLUCOSIDE BGL OPERON ANTITERMINATOR"/>
    <property type="match status" value="1"/>
</dbReference>
<dbReference type="EMBL" id="JAIMFO010000004">
    <property type="protein sequence ID" value="MBY4797168.1"/>
    <property type="molecule type" value="Genomic_DNA"/>
</dbReference>
<dbReference type="InterPro" id="IPR036388">
    <property type="entry name" value="WH-like_DNA-bd_sf"/>
</dbReference>
<gene>
    <name evidence="4" type="ORF">K6V98_02155</name>
</gene>
<evidence type="ECO:0000259" key="3">
    <source>
        <dbReference type="Pfam" id="PF08279"/>
    </source>
</evidence>
<organism evidence="4 5">
    <name type="scientific">Collinsella ureilytica</name>
    <dbReference type="NCBI Taxonomy" id="2869515"/>
    <lineage>
        <taxon>Bacteria</taxon>
        <taxon>Bacillati</taxon>
        <taxon>Actinomycetota</taxon>
        <taxon>Coriobacteriia</taxon>
        <taxon>Coriobacteriales</taxon>
        <taxon>Coriobacteriaceae</taxon>
        <taxon>Collinsella</taxon>
    </lineage>
</organism>
<comment type="caution">
    <text evidence="4">The sequence shown here is derived from an EMBL/GenBank/DDBJ whole genome shotgun (WGS) entry which is preliminary data.</text>
</comment>
<dbReference type="InterPro" id="IPR050661">
    <property type="entry name" value="BglG_antiterminators"/>
</dbReference>
<keyword evidence="5" id="KW-1185">Reference proteome</keyword>
<dbReference type="InterPro" id="IPR013196">
    <property type="entry name" value="HTH_11"/>
</dbReference>
<evidence type="ECO:0000313" key="5">
    <source>
        <dbReference type="Proteomes" id="UP000700908"/>
    </source>
</evidence>
<dbReference type="Pfam" id="PF08279">
    <property type="entry name" value="HTH_11"/>
    <property type="match status" value="1"/>
</dbReference>
<name>A0ABS7MJG4_9ACTN</name>
<dbReference type="Gene3D" id="1.10.10.10">
    <property type="entry name" value="Winged helix-like DNA-binding domain superfamily/Winged helix DNA-binding domain"/>
    <property type="match status" value="1"/>
</dbReference>
<dbReference type="RefSeq" id="WP_222198905.1">
    <property type="nucleotide sequence ID" value="NZ_JAIMFO010000004.1"/>
</dbReference>
<sequence>MRERRQRVLAYVSGCRGWVLGKHIARAFGVSLRTVQTDIARINAESGVVRIESNRRLGYRLCQPLADLPEHELARLEDLAGEGASYLLECQIIMVLLFADDWLGMEEIGKRLFTSRSSVAARLPRVKRIVPRTKGARLVSRPGYGIKLEADEAAARSLCMKILGTQFDPTLLVGIGEFDGLTRDVAQLERVLIGVLVKHSLRLTGAGVASLVACIAVAILRSCFGFCLPNKVVETQEPALITDIRKAIFSSIGYVLSSAECQQLEELLSGFGSIPTADAQVSFDSDMLMLADQFSDFLSAQLGSRVEMDEDIRTAFALHLKRLKNRLCTGMVWYGRKTGELFRSQVFAVHVLRIFLDHAFEERVPDAELGYLVPYVTELLEAYAEPIRVLMITENGAAESLRLQRVIRRMLSPAPTSVSCMTEAWLQELGSHVCEDYDIVVATDPRHALSIPEAILVSDRVSSDLSDELLQHLTHARERVHTSRRAEQARRYPVQTPPKSAALAIIKACAKNDNAAIVQALAGLCHVLPDDLSVEVLGEHDMCIVASTTLNHTFMYRICPALTFRGKHIERVWIVIYERGKDVYSLFSYVSELLQSYR</sequence>
<evidence type="ECO:0000256" key="1">
    <source>
        <dbReference type="ARBA" id="ARBA00023015"/>
    </source>
</evidence>
<accession>A0ABS7MJG4</accession>
<dbReference type="PANTHER" id="PTHR30185:SF18">
    <property type="entry name" value="TRANSCRIPTIONAL REGULATOR MTLR"/>
    <property type="match status" value="1"/>
</dbReference>
<feature type="domain" description="Helix-turn-helix type 11" evidence="3">
    <location>
        <begin position="5"/>
        <end position="60"/>
    </location>
</feature>
<evidence type="ECO:0000313" key="4">
    <source>
        <dbReference type="EMBL" id="MBY4797168.1"/>
    </source>
</evidence>
<reference evidence="4 5" key="1">
    <citation type="submission" date="2021-08" db="EMBL/GenBank/DDBJ databases">
        <title>Collinsella faecalis sp. nov. isolated from swine faeces.</title>
        <authorList>
            <person name="Oh B.S."/>
            <person name="Lee J.H."/>
        </authorList>
    </citation>
    <scope>NUCLEOTIDE SEQUENCE [LARGE SCALE GENOMIC DNA]</scope>
    <source>
        <strain evidence="4 5">AGMB00827</strain>
    </source>
</reference>
<dbReference type="Proteomes" id="UP000700908">
    <property type="component" value="Unassembled WGS sequence"/>
</dbReference>
<protein>
    <submittedName>
        <fullName evidence="4">HTH domain-containing protein</fullName>
    </submittedName>
</protein>
<proteinExistence type="predicted"/>
<keyword evidence="2" id="KW-0804">Transcription</keyword>